<feature type="domain" description="Rhodopsin" evidence="8">
    <location>
        <begin position="41"/>
        <end position="278"/>
    </location>
</feature>
<proteinExistence type="inferred from homology"/>
<evidence type="ECO:0000256" key="1">
    <source>
        <dbReference type="ARBA" id="ARBA00004141"/>
    </source>
</evidence>
<keyword evidence="10" id="KW-1185">Reference proteome</keyword>
<sequence length="386" mass="42356">MDSTTPRDPERDYPPLWDSSGLDVAILSAALLILDLVAMGLRFWARKLTGKKLVFNDYAAIVALVLSAGLCSILISMPFYAGGGHHVYDIPYSKRNGIHLLFTVAQPFWGGANTSVKLSLLHLFITIFPSQRFRWVCYGVMVLVAAYLIPVLVATFVLCTPVQYNWNRTIEGGKCANQILMFTIAAVFNLVTDLIIVIMPIPMLWGLRVPLAKKLGIIAIFSLGAVICVISLLRTIYVPTIDLADFHYSAATFGRWSVLEPTLGVINACLPVMRPVLVRFVRTTRGCWPKVLLACSRTDSSQADLQEPSGSSKRESEGSTKASKDKGAKGGALPTVDRLYPLETIEVTSTIRRESKAWTGSPIESPHNAVIEGGDRSLVTRKCEII</sequence>
<feature type="compositionally biased region" description="Polar residues" evidence="6">
    <location>
        <begin position="302"/>
        <end position="311"/>
    </location>
</feature>
<dbReference type="PANTHER" id="PTHR33048:SF57">
    <property type="entry name" value="INTEGRAL MEMBRANE PROTEIN-RELATED"/>
    <property type="match status" value="1"/>
</dbReference>
<organism evidence="9 10">
    <name type="scientific">Lineolata rhizophorae</name>
    <dbReference type="NCBI Taxonomy" id="578093"/>
    <lineage>
        <taxon>Eukaryota</taxon>
        <taxon>Fungi</taxon>
        <taxon>Dikarya</taxon>
        <taxon>Ascomycota</taxon>
        <taxon>Pezizomycotina</taxon>
        <taxon>Dothideomycetes</taxon>
        <taxon>Dothideomycetes incertae sedis</taxon>
        <taxon>Lineolatales</taxon>
        <taxon>Lineolataceae</taxon>
        <taxon>Lineolata</taxon>
    </lineage>
</organism>
<gene>
    <name evidence="9" type="ORF">BDY21DRAFT_350155</name>
</gene>
<feature type="region of interest" description="Disordered" evidence="6">
    <location>
        <begin position="302"/>
        <end position="334"/>
    </location>
</feature>
<feature type="transmembrane region" description="Helical" evidence="7">
    <location>
        <begin position="217"/>
        <end position="237"/>
    </location>
</feature>
<dbReference type="Proteomes" id="UP000799766">
    <property type="component" value="Unassembled WGS sequence"/>
</dbReference>
<evidence type="ECO:0000256" key="4">
    <source>
        <dbReference type="ARBA" id="ARBA00023136"/>
    </source>
</evidence>
<keyword evidence="3 7" id="KW-1133">Transmembrane helix</keyword>
<evidence type="ECO:0000256" key="6">
    <source>
        <dbReference type="SAM" id="MobiDB-lite"/>
    </source>
</evidence>
<feature type="transmembrane region" description="Helical" evidence="7">
    <location>
        <begin position="24"/>
        <end position="45"/>
    </location>
</feature>
<dbReference type="AlphaFoldDB" id="A0A6A6NVG9"/>
<feature type="transmembrane region" description="Helical" evidence="7">
    <location>
        <begin position="135"/>
        <end position="158"/>
    </location>
</feature>
<comment type="similarity">
    <text evidence="5">Belongs to the SAT4 family.</text>
</comment>
<evidence type="ECO:0000259" key="8">
    <source>
        <dbReference type="Pfam" id="PF20684"/>
    </source>
</evidence>
<comment type="subcellular location">
    <subcellularLocation>
        <location evidence="1">Membrane</location>
        <topology evidence="1">Multi-pass membrane protein</topology>
    </subcellularLocation>
</comment>
<evidence type="ECO:0000313" key="10">
    <source>
        <dbReference type="Proteomes" id="UP000799766"/>
    </source>
</evidence>
<dbReference type="EMBL" id="MU001686">
    <property type="protein sequence ID" value="KAF2455726.1"/>
    <property type="molecule type" value="Genomic_DNA"/>
</dbReference>
<evidence type="ECO:0000256" key="7">
    <source>
        <dbReference type="SAM" id="Phobius"/>
    </source>
</evidence>
<dbReference type="OrthoDB" id="10017208at2759"/>
<evidence type="ECO:0000256" key="3">
    <source>
        <dbReference type="ARBA" id="ARBA00022989"/>
    </source>
</evidence>
<reference evidence="9" key="1">
    <citation type="journal article" date="2020" name="Stud. Mycol.">
        <title>101 Dothideomycetes genomes: a test case for predicting lifestyles and emergence of pathogens.</title>
        <authorList>
            <person name="Haridas S."/>
            <person name="Albert R."/>
            <person name="Binder M."/>
            <person name="Bloem J."/>
            <person name="Labutti K."/>
            <person name="Salamov A."/>
            <person name="Andreopoulos B."/>
            <person name="Baker S."/>
            <person name="Barry K."/>
            <person name="Bills G."/>
            <person name="Bluhm B."/>
            <person name="Cannon C."/>
            <person name="Castanera R."/>
            <person name="Culley D."/>
            <person name="Daum C."/>
            <person name="Ezra D."/>
            <person name="Gonzalez J."/>
            <person name="Henrissat B."/>
            <person name="Kuo A."/>
            <person name="Liang C."/>
            <person name="Lipzen A."/>
            <person name="Lutzoni F."/>
            <person name="Magnuson J."/>
            <person name="Mondo S."/>
            <person name="Nolan M."/>
            <person name="Ohm R."/>
            <person name="Pangilinan J."/>
            <person name="Park H.-J."/>
            <person name="Ramirez L."/>
            <person name="Alfaro M."/>
            <person name="Sun H."/>
            <person name="Tritt A."/>
            <person name="Yoshinaga Y."/>
            <person name="Zwiers L.-H."/>
            <person name="Turgeon B."/>
            <person name="Goodwin S."/>
            <person name="Spatafora J."/>
            <person name="Crous P."/>
            <person name="Grigoriev I."/>
        </authorList>
    </citation>
    <scope>NUCLEOTIDE SEQUENCE</scope>
    <source>
        <strain evidence="9">ATCC 16933</strain>
    </source>
</reference>
<name>A0A6A6NVG9_9PEZI</name>
<dbReference type="GO" id="GO:0016020">
    <property type="term" value="C:membrane"/>
    <property type="evidence" value="ECO:0007669"/>
    <property type="project" value="UniProtKB-SubCell"/>
</dbReference>
<evidence type="ECO:0000313" key="9">
    <source>
        <dbReference type="EMBL" id="KAF2455726.1"/>
    </source>
</evidence>
<accession>A0A6A6NVG9</accession>
<protein>
    <recommendedName>
        <fullName evidence="8">Rhodopsin domain-containing protein</fullName>
    </recommendedName>
</protein>
<feature type="compositionally biased region" description="Basic and acidic residues" evidence="6">
    <location>
        <begin position="312"/>
        <end position="328"/>
    </location>
</feature>
<feature type="transmembrane region" description="Helical" evidence="7">
    <location>
        <begin position="57"/>
        <end position="81"/>
    </location>
</feature>
<feature type="transmembrane region" description="Helical" evidence="7">
    <location>
        <begin position="178"/>
        <end position="205"/>
    </location>
</feature>
<keyword evidence="4 7" id="KW-0472">Membrane</keyword>
<dbReference type="PANTHER" id="PTHR33048">
    <property type="entry name" value="PTH11-LIKE INTEGRAL MEMBRANE PROTEIN (AFU_ORTHOLOGUE AFUA_5G11245)"/>
    <property type="match status" value="1"/>
</dbReference>
<keyword evidence="2 7" id="KW-0812">Transmembrane</keyword>
<dbReference type="InterPro" id="IPR049326">
    <property type="entry name" value="Rhodopsin_dom_fungi"/>
</dbReference>
<evidence type="ECO:0000256" key="2">
    <source>
        <dbReference type="ARBA" id="ARBA00022692"/>
    </source>
</evidence>
<dbReference type="InterPro" id="IPR052337">
    <property type="entry name" value="SAT4-like"/>
</dbReference>
<evidence type="ECO:0000256" key="5">
    <source>
        <dbReference type="ARBA" id="ARBA00038359"/>
    </source>
</evidence>
<dbReference type="Pfam" id="PF20684">
    <property type="entry name" value="Fung_rhodopsin"/>
    <property type="match status" value="1"/>
</dbReference>